<protein>
    <recommendedName>
        <fullName evidence="2">Small ribosomal subunit protein bS6</fullName>
    </recommendedName>
    <alternativeName>
        <fullName evidence="3">30S ribosomal protein S6</fullName>
    </alternativeName>
</protein>
<evidence type="ECO:0000256" key="3">
    <source>
        <dbReference type="ARBA" id="ARBA00035520"/>
    </source>
</evidence>
<reference evidence="4 5" key="1">
    <citation type="journal article" date="2015" name="Nature">
        <title>rRNA introns, odd ribosomes, and small enigmatic genomes across a large radiation of phyla.</title>
        <authorList>
            <person name="Brown C.T."/>
            <person name="Hug L.A."/>
            <person name="Thomas B.C."/>
            <person name="Sharon I."/>
            <person name="Castelle C.J."/>
            <person name="Singh A."/>
            <person name="Wilkins M.J."/>
            <person name="Williams K.H."/>
            <person name="Banfield J.F."/>
        </authorList>
    </citation>
    <scope>NUCLEOTIDE SEQUENCE [LARGE SCALE GENOMIC DNA]</scope>
</reference>
<dbReference type="SUPFAM" id="SSF54995">
    <property type="entry name" value="Ribosomal protein S6"/>
    <property type="match status" value="1"/>
</dbReference>
<dbReference type="InterPro" id="IPR000529">
    <property type="entry name" value="Ribosomal_bS6"/>
</dbReference>
<evidence type="ECO:0000313" key="4">
    <source>
        <dbReference type="EMBL" id="KKP85934.1"/>
    </source>
</evidence>
<dbReference type="EMBL" id="LBQW01000003">
    <property type="protein sequence ID" value="KKP85934.1"/>
    <property type="molecule type" value="Genomic_DNA"/>
</dbReference>
<dbReference type="Proteomes" id="UP000186383">
    <property type="component" value="Unassembled WGS sequence"/>
</dbReference>
<dbReference type="Gene3D" id="3.30.70.60">
    <property type="match status" value="1"/>
</dbReference>
<proteinExistence type="inferred from homology"/>
<evidence type="ECO:0000256" key="2">
    <source>
        <dbReference type="ARBA" id="ARBA00035294"/>
    </source>
</evidence>
<dbReference type="GO" id="GO:0003735">
    <property type="term" value="F:structural constituent of ribosome"/>
    <property type="evidence" value="ECO:0007669"/>
    <property type="project" value="InterPro"/>
</dbReference>
<comment type="caution">
    <text evidence="4">The sequence shown here is derived from an EMBL/GenBank/DDBJ whole genome shotgun (WGS) entry which is preliminary data.</text>
</comment>
<dbReference type="Pfam" id="PF01250">
    <property type="entry name" value="Ribosomal_S6"/>
    <property type="match status" value="1"/>
</dbReference>
<sequence length="175" mass="19979">MRFMQDVENKSDDSLLLNETEGADGRVYELGYLLVPTISGENVPANYSNLKDLVVSLGGEIISDEMPKMIPLAYVMLKVVQNVRNKFDTAYFGWVKFEMIPGKVLELKKKLDIDLNFIRFLILKTVRENTIAAKRFVHKDSRRKILTVKKSGEKEVVVPIDKEEIDKEIDAMVAI</sequence>
<accession>A0A0G0CVP2</accession>
<organism evidence="4 5">
    <name type="scientific">Candidatus Nomurabacteria bacterium GW2011_GWA1_35_8</name>
    <dbReference type="NCBI Taxonomy" id="1618727"/>
    <lineage>
        <taxon>Bacteria</taxon>
        <taxon>Candidatus Nomuraibacteriota</taxon>
    </lineage>
</organism>
<dbReference type="InterPro" id="IPR035980">
    <property type="entry name" value="Ribosomal_bS6_sf"/>
</dbReference>
<dbReference type="InterPro" id="IPR014717">
    <property type="entry name" value="Transl_elong_EF1B/ribsomal_bS6"/>
</dbReference>
<gene>
    <name evidence="4" type="ORF">UR88_C0003G0017</name>
</gene>
<dbReference type="GO" id="GO:0005840">
    <property type="term" value="C:ribosome"/>
    <property type="evidence" value="ECO:0007669"/>
    <property type="project" value="InterPro"/>
</dbReference>
<comment type="similarity">
    <text evidence="1">Belongs to the bacterial ribosomal protein bS6 family.</text>
</comment>
<dbReference type="GO" id="GO:0006412">
    <property type="term" value="P:translation"/>
    <property type="evidence" value="ECO:0007669"/>
    <property type="project" value="InterPro"/>
</dbReference>
<name>A0A0G0CVP2_9BACT</name>
<evidence type="ECO:0000313" key="5">
    <source>
        <dbReference type="Proteomes" id="UP000186383"/>
    </source>
</evidence>
<dbReference type="AlphaFoldDB" id="A0A0G0CVP2"/>
<dbReference type="GO" id="GO:0019843">
    <property type="term" value="F:rRNA binding"/>
    <property type="evidence" value="ECO:0007669"/>
    <property type="project" value="InterPro"/>
</dbReference>
<evidence type="ECO:0000256" key="1">
    <source>
        <dbReference type="ARBA" id="ARBA00009512"/>
    </source>
</evidence>